<evidence type="ECO:0000259" key="8">
    <source>
        <dbReference type="PROSITE" id="PS50178"/>
    </source>
</evidence>
<keyword evidence="2" id="KW-0677">Repeat</keyword>
<feature type="domain" description="FYVE-type" evidence="8">
    <location>
        <begin position="470"/>
        <end position="532"/>
    </location>
</feature>
<dbReference type="InterPro" id="IPR013083">
    <property type="entry name" value="Znf_RING/FYVE/PHD"/>
</dbReference>
<dbReference type="InterPro" id="IPR020847">
    <property type="entry name" value="AP_endonuclease_F1_BS"/>
</dbReference>
<evidence type="ECO:0000313" key="10">
    <source>
        <dbReference type="Proteomes" id="UP000288805"/>
    </source>
</evidence>
<dbReference type="Pfam" id="PF00415">
    <property type="entry name" value="RCC1"/>
    <property type="match status" value="4"/>
</dbReference>
<dbReference type="InterPro" id="IPR017455">
    <property type="entry name" value="Znf_FYVE-rel"/>
</dbReference>
<feature type="repeat" description="RCC1" evidence="6">
    <location>
        <begin position="340"/>
        <end position="391"/>
    </location>
</feature>
<name>A0A438D6W5_VITVI</name>
<dbReference type="InterPro" id="IPR000408">
    <property type="entry name" value="Reg_chr_condens"/>
</dbReference>
<comment type="caution">
    <text evidence="9">The sequence shown here is derived from an EMBL/GenBank/DDBJ whole genome shotgun (WGS) entry which is preliminary data.</text>
</comment>
<dbReference type="GO" id="GO:0004519">
    <property type="term" value="F:endonuclease activity"/>
    <property type="evidence" value="ECO:0007669"/>
    <property type="project" value="InterPro"/>
</dbReference>
<dbReference type="InterPro" id="IPR000306">
    <property type="entry name" value="Znf_FYVE"/>
</dbReference>
<evidence type="ECO:0000256" key="2">
    <source>
        <dbReference type="ARBA" id="ARBA00022737"/>
    </source>
</evidence>
<dbReference type="Gene3D" id="3.30.40.10">
    <property type="entry name" value="Zinc/RING finger domain, C3HC4 (zinc finger)"/>
    <property type="match status" value="1"/>
</dbReference>
<dbReference type="InterPro" id="IPR009091">
    <property type="entry name" value="RCC1/BLIP-II"/>
</dbReference>
<feature type="repeat" description="RCC1" evidence="6">
    <location>
        <begin position="392"/>
        <end position="443"/>
    </location>
</feature>
<evidence type="ECO:0000256" key="6">
    <source>
        <dbReference type="PROSITE-ProRule" id="PRU00235"/>
    </source>
</evidence>
<dbReference type="GO" id="GO:0003677">
    <property type="term" value="F:DNA binding"/>
    <property type="evidence" value="ECO:0007669"/>
    <property type="project" value="InterPro"/>
</dbReference>
<dbReference type="PRINTS" id="PR00633">
    <property type="entry name" value="RCCNDNSATION"/>
</dbReference>
<evidence type="ECO:0000256" key="3">
    <source>
        <dbReference type="ARBA" id="ARBA00022771"/>
    </source>
</evidence>
<evidence type="ECO:0000313" key="9">
    <source>
        <dbReference type="EMBL" id="RVW31235.1"/>
    </source>
</evidence>
<dbReference type="PROSITE" id="PS50178">
    <property type="entry name" value="ZF_FYVE"/>
    <property type="match status" value="1"/>
</dbReference>
<evidence type="ECO:0000256" key="5">
    <source>
        <dbReference type="PROSITE-ProRule" id="PRU00091"/>
    </source>
</evidence>
<dbReference type="GO" id="GO:0006281">
    <property type="term" value="P:DNA repair"/>
    <property type="evidence" value="ECO:0007669"/>
    <property type="project" value="InterPro"/>
</dbReference>
<dbReference type="EMBL" id="QGNW01001764">
    <property type="protein sequence ID" value="RVW31235.1"/>
    <property type="molecule type" value="Genomic_DNA"/>
</dbReference>
<dbReference type="InterPro" id="IPR011011">
    <property type="entry name" value="Znf_FYVE_PHD"/>
</dbReference>
<proteinExistence type="predicted"/>
<feature type="region of interest" description="Disordered" evidence="7">
    <location>
        <begin position="37"/>
        <end position="67"/>
    </location>
</feature>
<dbReference type="SUPFAM" id="SSF50985">
    <property type="entry name" value="RCC1/BLIP-II"/>
    <property type="match status" value="1"/>
</dbReference>
<reference evidence="9 10" key="1">
    <citation type="journal article" date="2018" name="PLoS Genet.">
        <title>Population sequencing reveals clonal diversity and ancestral inbreeding in the grapevine cultivar Chardonnay.</title>
        <authorList>
            <person name="Roach M.J."/>
            <person name="Johnson D.L."/>
            <person name="Bohlmann J."/>
            <person name="van Vuuren H.J."/>
            <person name="Jones S.J."/>
            <person name="Pretorius I.S."/>
            <person name="Schmidt S.A."/>
            <person name="Borneman A.R."/>
        </authorList>
    </citation>
    <scope>NUCLEOTIDE SEQUENCE [LARGE SCALE GENOMIC DNA]</scope>
    <source>
        <strain evidence="10">cv. Chardonnay</strain>
        <tissue evidence="9">Leaf</tissue>
    </source>
</reference>
<dbReference type="Pfam" id="PF01363">
    <property type="entry name" value="FYVE"/>
    <property type="match status" value="1"/>
</dbReference>
<sequence length="807" mass="86989">MIYGQICKDKDEAEVWFIGLKGLISRGNYRKWRSEIRDDSISSESPHSRARRISPSLSSSDPGDTQQTQVTFENIPQSGLGKAFSDVISYTASTKSFTQAESVASSLSSLSSGGVDNSNGRTSASENFRVSLSSAVSSSSQGSGHDDFDALGDVFMWGEGIGDGIMGAGVHRVGSSSSTKIDALLPKALESTVVLDVHSIACGVACGEYHSCAVTLSGDLYTWGDGTHNSGLLGHGSEASHWIPKKVSGPMEGMHVSYVACGPWHTAVVTSAGQLFTFGDGTFGALGHGDHSSMSIPREVEALRGQRTMRVACGVWHTAAVVELMIASSSSESSGSSSSGKLFTWGDGDKGRLGHGDKEPRLVPQSVTALINESFCQVACGHNLTVALTTSGRVYTMGSAVYGQLGSPVADGKIPTLVEGKIANSFVEEVACGSYHVAVLTSKTEDKQVKNVVCGLNFTAAISLHKWVSCADHSICSGCHNQFGFRRKRHNCYNCGLVFCNTCSSRKSLKASLAPNMNKPYRVCDDCFTKLKKAMESGSVLRIPKARSSNILQKSNEIAERDTMGPRVQGQLSRLSSVDSFSRAESKHYKCDTKLEFNDGRVSPHLNGNVQRGSFHSSKLSNSLFGGSRKIFSASRPGSRIVSRATSPVSGKSSPPQSAMLAASLAVVRSPEATDDDPKHTNDSLSREIINLRAQEHAHLFYKEKCSDNNGKYGNILMTGLSSIVWRGFNEDHSLECTRLGVSKEKRVKDLLCKVEPDVVMLQETKRKRWGRNLRRSIWLARNRDWVELPAYGASSGMVISWILGQL</sequence>
<keyword evidence="1" id="KW-0479">Metal-binding</keyword>
<dbReference type="Proteomes" id="UP000288805">
    <property type="component" value="Unassembled WGS sequence"/>
</dbReference>
<dbReference type="PROSITE" id="PS00626">
    <property type="entry name" value="RCC1_2"/>
    <property type="match status" value="2"/>
</dbReference>
<dbReference type="InterPro" id="IPR051210">
    <property type="entry name" value="Ub_ligase/GEF_domain"/>
</dbReference>
<dbReference type="SUPFAM" id="SSF57903">
    <property type="entry name" value="FYVE/PHD zinc finger"/>
    <property type="match status" value="1"/>
</dbReference>
<feature type="compositionally biased region" description="Polar residues" evidence="7">
    <location>
        <begin position="55"/>
        <end position="67"/>
    </location>
</feature>
<accession>A0A438D6W5</accession>
<keyword evidence="4" id="KW-0862">Zinc</keyword>
<dbReference type="PROSITE" id="PS00726">
    <property type="entry name" value="AP_NUCLEASE_F1_1"/>
    <property type="match status" value="1"/>
</dbReference>
<dbReference type="AlphaFoldDB" id="A0A438D6W5"/>
<dbReference type="GO" id="GO:0008270">
    <property type="term" value="F:zinc ion binding"/>
    <property type="evidence" value="ECO:0007669"/>
    <property type="project" value="UniProtKB-KW"/>
</dbReference>
<dbReference type="PANTHER" id="PTHR22870">
    <property type="entry name" value="REGULATOR OF CHROMOSOME CONDENSATION"/>
    <property type="match status" value="1"/>
</dbReference>
<keyword evidence="3 5" id="KW-0863">Zinc-finger</keyword>
<evidence type="ECO:0000256" key="7">
    <source>
        <dbReference type="SAM" id="MobiDB-lite"/>
    </source>
</evidence>
<organism evidence="9 10">
    <name type="scientific">Vitis vinifera</name>
    <name type="common">Grape</name>
    <dbReference type="NCBI Taxonomy" id="29760"/>
    <lineage>
        <taxon>Eukaryota</taxon>
        <taxon>Viridiplantae</taxon>
        <taxon>Streptophyta</taxon>
        <taxon>Embryophyta</taxon>
        <taxon>Tracheophyta</taxon>
        <taxon>Spermatophyta</taxon>
        <taxon>Magnoliopsida</taxon>
        <taxon>eudicotyledons</taxon>
        <taxon>Gunneridae</taxon>
        <taxon>Pentapetalae</taxon>
        <taxon>rosids</taxon>
        <taxon>Vitales</taxon>
        <taxon>Vitaceae</taxon>
        <taxon>Viteae</taxon>
        <taxon>Vitis</taxon>
    </lineage>
</organism>
<feature type="repeat" description="RCC1" evidence="6">
    <location>
        <begin position="273"/>
        <end position="324"/>
    </location>
</feature>
<evidence type="ECO:0000256" key="1">
    <source>
        <dbReference type="ARBA" id="ARBA00022723"/>
    </source>
</evidence>
<dbReference type="PANTHER" id="PTHR22870:SF358">
    <property type="entry name" value="REGULATOR OF CHROMOSOME CONDENSATION (RCC1) FAMILY WITH FYVE ZINC FINGER DOMAIN-CONTAINING PROTEIN"/>
    <property type="match status" value="1"/>
</dbReference>
<evidence type="ECO:0000256" key="4">
    <source>
        <dbReference type="ARBA" id="ARBA00022833"/>
    </source>
</evidence>
<feature type="repeat" description="RCC1" evidence="6">
    <location>
        <begin position="152"/>
        <end position="217"/>
    </location>
</feature>
<protein>
    <submittedName>
        <fullName evidence="9">PH, RCC1 and FYVE domains-containing protein 1</fullName>
    </submittedName>
</protein>
<gene>
    <name evidence="9" type="primary">PRAF1_21</name>
    <name evidence="9" type="ORF">CK203_082881</name>
</gene>
<dbReference type="Gene3D" id="2.130.10.30">
    <property type="entry name" value="Regulator of chromosome condensation 1/beta-lactamase-inhibitor protein II"/>
    <property type="match status" value="1"/>
</dbReference>
<dbReference type="SMART" id="SM00064">
    <property type="entry name" value="FYVE"/>
    <property type="match status" value="1"/>
</dbReference>
<dbReference type="PROSITE" id="PS50012">
    <property type="entry name" value="RCC1_3"/>
    <property type="match status" value="5"/>
</dbReference>
<feature type="repeat" description="RCC1" evidence="6">
    <location>
        <begin position="218"/>
        <end position="272"/>
    </location>
</feature>